<feature type="domain" description="MULE transposase" evidence="6">
    <location>
        <begin position="258"/>
        <end position="350"/>
    </location>
</feature>
<dbReference type="Proteomes" id="UP000276133">
    <property type="component" value="Unassembled WGS sequence"/>
</dbReference>
<dbReference type="InterPro" id="IPR007588">
    <property type="entry name" value="Znf_FLYWCH"/>
</dbReference>
<dbReference type="GO" id="GO:0008270">
    <property type="term" value="F:zinc ion binding"/>
    <property type="evidence" value="ECO:0007669"/>
    <property type="project" value="UniProtKB-KW"/>
</dbReference>
<dbReference type="Pfam" id="PF10551">
    <property type="entry name" value="MULE"/>
    <property type="match status" value="1"/>
</dbReference>
<keyword evidence="8" id="KW-1185">Reference proteome</keyword>
<name>A0A3M7QE11_BRAPC</name>
<dbReference type="OrthoDB" id="93990at2759"/>
<feature type="non-terminal residue" evidence="7">
    <location>
        <position position="501"/>
    </location>
</feature>
<comment type="caution">
    <text evidence="7">The sequence shown here is derived from an EMBL/GenBank/DDBJ whole genome shotgun (WGS) entry which is preliminary data.</text>
</comment>
<evidence type="ECO:0000256" key="2">
    <source>
        <dbReference type="ARBA" id="ARBA00022771"/>
    </source>
</evidence>
<dbReference type="PANTHER" id="PTHR47160:SF8">
    <property type="entry name" value="MULE TRANSPOSASE DOMAIN-CONTAINING PROTEIN"/>
    <property type="match status" value="1"/>
</dbReference>
<keyword evidence="1" id="KW-0479">Metal-binding</keyword>
<dbReference type="InterPro" id="IPR018289">
    <property type="entry name" value="MULE_transposase_dom"/>
</dbReference>
<dbReference type="PANTHER" id="PTHR47160">
    <property type="entry name" value="PUTATIVE-RELATED"/>
    <property type="match status" value="1"/>
</dbReference>
<dbReference type="EMBL" id="REGN01006402">
    <property type="protein sequence ID" value="RNA09666.1"/>
    <property type="molecule type" value="Genomic_DNA"/>
</dbReference>
<evidence type="ECO:0008006" key="9">
    <source>
        <dbReference type="Google" id="ProtNLM"/>
    </source>
</evidence>
<gene>
    <name evidence="7" type="ORF">BpHYR1_003815</name>
</gene>
<dbReference type="Pfam" id="PF04500">
    <property type="entry name" value="FLYWCH"/>
    <property type="match status" value="1"/>
</dbReference>
<proteinExistence type="predicted"/>
<keyword evidence="2" id="KW-0863">Zinc-finger</keyword>
<organism evidence="7 8">
    <name type="scientific">Brachionus plicatilis</name>
    <name type="common">Marine rotifer</name>
    <name type="synonym">Brachionus muelleri</name>
    <dbReference type="NCBI Taxonomy" id="10195"/>
    <lineage>
        <taxon>Eukaryota</taxon>
        <taxon>Metazoa</taxon>
        <taxon>Spiralia</taxon>
        <taxon>Gnathifera</taxon>
        <taxon>Rotifera</taxon>
        <taxon>Eurotatoria</taxon>
        <taxon>Monogononta</taxon>
        <taxon>Pseudotrocha</taxon>
        <taxon>Ploima</taxon>
        <taxon>Brachionidae</taxon>
        <taxon>Brachionus</taxon>
    </lineage>
</organism>
<accession>A0A3M7QE11</accession>
<keyword evidence="3" id="KW-0862">Zinc</keyword>
<evidence type="ECO:0000313" key="8">
    <source>
        <dbReference type="Proteomes" id="UP000276133"/>
    </source>
</evidence>
<evidence type="ECO:0000256" key="3">
    <source>
        <dbReference type="ARBA" id="ARBA00022833"/>
    </source>
</evidence>
<reference evidence="7 8" key="1">
    <citation type="journal article" date="2018" name="Sci. Rep.">
        <title>Genomic signatures of local adaptation to the degree of environmental predictability in rotifers.</title>
        <authorList>
            <person name="Franch-Gras L."/>
            <person name="Hahn C."/>
            <person name="Garcia-Roger E.M."/>
            <person name="Carmona M.J."/>
            <person name="Serra M."/>
            <person name="Gomez A."/>
        </authorList>
    </citation>
    <scope>NUCLEOTIDE SEQUENCE [LARGE SCALE GENOMIC DNA]</scope>
    <source>
        <strain evidence="7">HYR1</strain>
    </source>
</reference>
<evidence type="ECO:0000256" key="4">
    <source>
        <dbReference type="SAM" id="MobiDB-lite"/>
    </source>
</evidence>
<dbReference type="AlphaFoldDB" id="A0A3M7QE11"/>
<feature type="region of interest" description="Disordered" evidence="4">
    <location>
        <begin position="189"/>
        <end position="215"/>
    </location>
</feature>
<dbReference type="Gene3D" id="2.20.25.240">
    <property type="match status" value="1"/>
</dbReference>
<sequence>MLYKSTTDKDKGSKALISCDSFDLESSKELNIYNDLAFNFRKLIVNYSSSDSDGIDDADNVSTTDTKTFYNINELVDSSDEESVVENEGHISSEQKIIFSKTTKDKALLICGDHQYIFEKKHKSKMYWRCKYESYKKGKKHCKQRLHTDLDCKPLKLTKTVHNHYSDDPEDIENILVINRIKERKNLTQQISRVRRRQNGPSKSNPKNRMEISIPEELRKTNSGSDFVLFDSGENDPDRLIILATDENLSFLNLSKLWCIDGTFDISPSLFRQLFTINVLVNGRNLPVLYAFLADKTEKIYTRLFEFIKSRVNNEPENLFCDFEKGILNSIEKCYKRTNISGCWFHLVSNLYKHFQSNGLVTAYKSRTDNRFRKCFKYLKFLAFIPPQDVIDGFYLIKKISPYEFNVLLNYFEKFYIGKQLDNDASKRAVPLYPIKYWNVHKRILKDLPRTNNNIEAWHKSLAQDIESHPNLNKLLKHLHKEQRLTEQLFDEIKAGKFFER</sequence>
<feature type="domain" description="FLYWCH-type" evidence="5">
    <location>
        <begin position="99"/>
        <end position="164"/>
    </location>
</feature>
<evidence type="ECO:0000256" key="1">
    <source>
        <dbReference type="ARBA" id="ARBA00022723"/>
    </source>
</evidence>
<evidence type="ECO:0000259" key="5">
    <source>
        <dbReference type="Pfam" id="PF04500"/>
    </source>
</evidence>
<dbReference type="STRING" id="10195.A0A3M7QE11"/>
<protein>
    <recommendedName>
        <fullName evidence="9">MULE transposase domain-containing protein</fullName>
    </recommendedName>
</protein>
<evidence type="ECO:0000259" key="6">
    <source>
        <dbReference type="Pfam" id="PF10551"/>
    </source>
</evidence>
<evidence type="ECO:0000313" key="7">
    <source>
        <dbReference type="EMBL" id="RNA09666.1"/>
    </source>
</evidence>